<evidence type="ECO:0000313" key="2">
    <source>
        <dbReference type="Proteomes" id="UP000326837"/>
    </source>
</evidence>
<dbReference type="KEGG" id="lpav:PLANPX_3908"/>
<reference evidence="2" key="1">
    <citation type="submission" date="2019-10" db="EMBL/GenBank/DDBJ databases">
        <title>Lacipirellula parvula gen. nov., sp. nov., representing a lineage of planctomycetes widespread in freshwater anoxic habitats, and description of the family Lacipirellulaceae.</title>
        <authorList>
            <person name="Dedysh S.N."/>
            <person name="Kulichevskaya I.S."/>
            <person name="Beletsky A.V."/>
            <person name="Rakitin A.L."/>
            <person name="Mardanov A.V."/>
            <person name="Ivanova A.A."/>
            <person name="Saltykova V.X."/>
            <person name="Rijpstra W.I.C."/>
            <person name="Sinninghe Damste J.S."/>
            <person name="Ravin N.V."/>
        </authorList>
    </citation>
    <scope>NUCLEOTIDE SEQUENCE [LARGE SCALE GENOMIC DNA]</scope>
    <source>
        <strain evidence="2">PX69</strain>
    </source>
</reference>
<dbReference type="Pfam" id="PF13289">
    <property type="entry name" value="SIR2_2"/>
    <property type="match status" value="1"/>
</dbReference>
<accession>A0A5K7XIW7</accession>
<dbReference type="InterPro" id="IPR029035">
    <property type="entry name" value="DHS-like_NAD/FAD-binding_dom"/>
</dbReference>
<gene>
    <name evidence="1" type="ORF">PLANPX_3908</name>
</gene>
<organism evidence="1 2">
    <name type="scientific">Lacipirellula parvula</name>
    <dbReference type="NCBI Taxonomy" id="2650471"/>
    <lineage>
        <taxon>Bacteria</taxon>
        <taxon>Pseudomonadati</taxon>
        <taxon>Planctomycetota</taxon>
        <taxon>Planctomycetia</taxon>
        <taxon>Pirellulales</taxon>
        <taxon>Lacipirellulaceae</taxon>
        <taxon>Lacipirellula</taxon>
    </lineage>
</organism>
<dbReference type="Proteomes" id="UP000326837">
    <property type="component" value="Chromosome"/>
</dbReference>
<name>A0A5K7XIW7_9BACT</name>
<protein>
    <submittedName>
        <fullName evidence="1">Uncharacterized protein</fullName>
    </submittedName>
</protein>
<dbReference type="EMBL" id="AP021861">
    <property type="protein sequence ID" value="BBO34296.1"/>
    <property type="molecule type" value="Genomic_DNA"/>
</dbReference>
<keyword evidence="2" id="KW-1185">Reference proteome</keyword>
<dbReference type="Gene3D" id="3.40.50.1220">
    <property type="entry name" value="TPP-binding domain"/>
    <property type="match status" value="1"/>
</dbReference>
<evidence type="ECO:0000313" key="1">
    <source>
        <dbReference type="EMBL" id="BBO34296.1"/>
    </source>
</evidence>
<proteinExistence type="predicted"/>
<dbReference type="SUPFAM" id="SSF52467">
    <property type="entry name" value="DHS-like NAD/FAD-binding domain"/>
    <property type="match status" value="1"/>
</dbReference>
<sequence length="1435" mass="161163">METVISYTPEEAFRMIENARARKQRVVLLLGSGISIDAGIPISITLCDYLVALRVVSRRRGFENLREFVRTFGWPHRHDVWAEWISQQAGGGLESMRLAMNEERAKAYAEGIGAELVRVAPLYARMSEAYIKGLDFSKVSYTDYRSLLNSAASYDDSLVDAFFDHFVRGRRPSATHQFICFVVEKLGIDLILTTNFDPLIEEALRAEGLSPTVYEVSREGSLPSPRLVRSQALSLMKLHGGTHGLRTGYDLDEPLPIAAMDTMRGCLEDRFIDGVKGGETGALVVVVGYSGSDRRVMDVISDHISRWRDSPLGDPTRVLWVTRSGSIPNQLRDAVQPLMSTGHSDNATAPKPAASVQYRDAQLFFQELYQYLSHEYAVSRTSYRALPTAPRSLERHIVEDIKNRSFKTILLSRFRIFAAVQEGRGTSTALNVNANDTDEFKSHESVWIDASDIATRAALLSRIVDDLSRTDRGIHSLHRPLMLRDVDMFEIEAIERKEMVCKERALDEASAVEEEWTHVTVDHEKLLEEEEGWESTIAVRWLARALRRSNVLLSIDSIGEFAFPRYLPLMRVSECRIDVQRSRLLNLLSRIRQESHTFGTSIVACAITPFTKASNSTGQGGSSSDTNLIRSDDPSADPSALYAMLSRICGPSLSTHVTMISDRDREEESRGETALKIVNEQLESDCPVAGLILVLASLFRRPRSRTALLVVAVTVLRQADWQDFAGGRACRDVRADGDRQLEATFGQRYFASAAMGLSVAEGCMHNDWHLLSRLEGGFYWMHASTKASIYNYFFGATNHTSEKAALSKAKAVRDLLAPQKIRLALEIARFAKEDVYDKSRDTAAFCEFVYYSVASIAWAFERAKEKEEWDIEEVEEAPETNYLGPLRALLSSLKAESDHLHSHGKVAELLCELGQAIRILRTIDSSLYNRFKDLGDLQPLHVEVRESLRDLLAHYSQMLLTAGHSRYALRYLFVELSSACSELSGNLSTFDELFITTLKLEDARPANNRRTCACHSCTMSAAHKKVAKQLIQLVRDGLSSGDAANRKTAERTLWCLVKSTVALHEPFLLAGAVENCWIKKRSKYVWINSIECRRRRRAAEKVVLNAAKGAVGRESRNGSRDMDLAGMYIKARELHLALEVHVANPRYGWLCGTPLQSKSLSSQREVVRIARDCDELGRLLGTFSSQQRARRVRSYLHTLHGVAIAYLELDGADDFVSPTRHQNSRELSGGGGDVGCFSAVEFSRARACLHQPFCPDDMTLESTAMLMDAEWRLLKWMNSRDKFLDGGVDDAAYASLTEIIRYLEQAESILARGRVESKWRVYFYYLSAAAHYQKFVLNYDAKGKSAVSLGVLEAAVSHATEGLTNSGYDSDIRLILRRLFDKIEADVVKYEIETSQWHAIRLRCGLPESSDAVRGQLDRVDWRWRPSSSRTSSQV</sequence>